<dbReference type="PANTHER" id="PTHR43343">
    <property type="entry name" value="PEPTIDASE S12"/>
    <property type="match status" value="1"/>
</dbReference>
<keyword evidence="5" id="KW-0812">Transmembrane</keyword>
<organism evidence="7 8">
    <name type="scientific">Mycolicibacterium sphagni</name>
    <dbReference type="NCBI Taxonomy" id="1786"/>
    <lineage>
        <taxon>Bacteria</taxon>
        <taxon>Bacillati</taxon>
        <taxon>Actinomycetota</taxon>
        <taxon>Actinomycetes</taxon>
        <taxon>Mycobacteriales</taxon>
        <taxon>Mycobacteriaceae</taxon>
        <taxon>Mycolicibacterium</taxon>
    </lineage>
</organism>
<keyword evidence="3" id="KW-0378">Hydrolase</keyword>
<evidence type="ECO:0000256" key="2">
    <source>
        <dbReference type="ARBA" id="ARBA00022670"/>
    </source>
</evidence>
<dbReference type="InterPro" id="IPR051201">
    <property type="entry name" value="Chloro_Bact_Ser_Proteases"/>
</dbReference>
<comment type="caution">
    <text evidence="7">The sequence shown here is derived from an EMBL/GenBank/DDBJ whole genome shotgun (WGS) entry which is preliminary data.</text>
</comment>
<name>A0ABX2K7C6_9MYCO</name>
<dbReference type="InterPro" id="IPR001940">
    <property type="entry name" value="Peptidase_S1C"/>
</dbReference>
<dbReference type="SUPFAM" id="SSF50494">
    <property type="entry name" value="Trypsin-like serine proteases"/>
    <property type="match status" value="1"/>
</dbReference>
<dbReference type="Gene3D" id="2.30.42.10">
    <property type="match status" value="1"/>
</dbReference>
<feature type="compositionally biased region" description="Polar residues" evidence="4">
    <location>
        <begin position="26"/>
        <end position="35"/>
    </location>
</feature>
<dbReference type="InterPro" id="IPR036034">
    <property type="entry name" value="PDZ_sf"/>
</dbReference>
<dbReference type="PRINTS" id="PR00834">
    <property type="entry name" value="PROTEASES2C"/>
</dbReference>
<feature type="region of interest" description="Disordered" evidence="4">
    <location>
        <begin position="191"/>
        <end position="233"/>
    </location>
</feature>
<evidence type="ECO:0000256" key="3">
    <source>
        <dbReference type="ARBA" id="ARBA00022801"/>
    </source>
</evidence>
<dbReference type="Pfam" id="PF13365">
    <property type="entry name" value="Trypsin_2"/>
    <property type="match status" value="1"/>
</dbReference>
<keyword evidence="2" id="KW-0645">Protease</keyword>
<dbReference type="SMART" id="SM00228">
    <property type="entry name" value="PDZ"/>
    <property type="match status" value="1"/>
</dbReference>
<reference evidence="7 8" key="1">
    <citation type="submission" date="2019-05" db="EMBL/GenBank/DDBJ databases">
        <title>Mycolicibacterium sphagni ENV482 genome assembly.</title>
        <authorList>
            <person name="Chen W."/>
            <person name="Faulkner N.W."/>
            <person name="Hyman M.R."/>
        </authorList>
    </citation>
    <scope>NUCLEOTIDE SEQUENCE [LARGE SCALE GENOMIC DNA]</scope>
    <source>
        <strain evidence="7 8">ENV482</strain>
    </source>
</reference>
<evidence type="ECO:0000313" key="7">
    <source>
        <dbReference type="EMBL" id="NTY64004.1"/>
    </source>
</evidence>
<accession>A0ABX2K7C6</accession>
<dbReference type="PANTHER" id="PTHR43343:SF3">
    <property type="entry name" value="PROTEASE DO-LIKE 8, CHLOROPLASTIC"/>
    <property type="match status" value="1"/>
</dbReference>
<dbReference type="Gene3D" id="2.40.10.10">
    <property type="entry name" value="Trypsin-like serine proteases"/>
    <property type="match status" value="2"/>
</dbReference>
<dbReference type="InterPro" id="IPR009003">
    <property type="entry name" value="Peptidase_S1_PA"/>
</dbReference>
<evidence type="ECO:0000313" key="8">
    <source>
        <dbReference type="Proteomes" id="UP000708347"/>
    </source>
</evidence>
<keyword evidence="5" id="KW-1133">Transmembrane helix</keyword>
<dbReference type="SUPFAM" id="SSF50156">
    <property type="entry name" value="PDZ domain-like"/>
    <property type="match status" value="1"/>
</dbReference>
<dbReference type="InterPro" id="IPR043504">
    <property type="entry name" value="Peptidase_S1_PA_chymotrypsin"/>
</dbReference>
<dbReference type="Proteomes" id="UP000708347">
    <property type="component" value="Unassembled WGS sequence"/>
</dbReference>
<evidence type="ECO:0000256" key="5">
    <source>
        <dbReference type="SAM" id="Phobius"/>
    </source>
</evidence>
<keyword evidence="5" id="KW-0472">Membrane</keyword>
<dbReference type="EMBL" id="VBSB01000038">
    <property type="protein sequence ID" value="NTY64004.1"/>
    <property type="molecule type" value="Genomic_DNA"/>
</dbReference>
<feature type="transmembrane region" description="Helical" evidence="5">
    <location>
        <begin position="84"/>
        <end position="109"/>
    </location>
</feature>
<keyword evidence="8" id="KW-1185">Reference proteome</keyword>
<feature type="compositionally biased region" description="Pro residues" evidence="4">
    <location>
        <begin position="193"/>
        <end position="206"/>
    </location>
</feature>
<feature type="compositionally biased region" description="Low complexity" evidence="4">
    <location>
        <begin position="211"/>
        <end position="227"/>
    </location>
</feature>
<comment type="similarity">
    <text evidence="1">Belongs to the peptidase S1C family.</text>
</comment>
<dbReference type="Pfam" id="PF13180">
    <property type="entry name" value="PDZ_2"/>
    <property type="match status" value="1"/>
</dbReference>
<gene>
    <name evidence="7" type="ORF">FEG63_31295</name>
</gene>
<feature type="region of interest" description="Disordered" evidence="4">
    <location>
        <begin position="1"/>
        <end position="77"/>
    </location>
</feature>
<protein>
    <submittedName>
        <fullName evidence="7">PDZ domain-containing protein</fullName>
    </submittedName>
</protein>
<dbReference type="InterPro" id="IPR001478">
    <property type="entry name" value="PDZ"/>
</dbReference>
<proteinExistence type="inferred from homology"/>
<sequence>MTDPSRYSPPQQPGHPGPNHHAAPGYSQQPRTAGYQQPYDWRYATQQQHPQYRQPYDPYQAARQGHPATSPGMTPMPPPRRSRVGALAAGALAIAVVSAGVGGGVVLLAHPDRQPIGSVLQGGPNGVSNVPAANLPVGSVEQVAAKVVPSVVKLETEFGRQSEEGSGIILSSDGLILTNNHVVAAAKPGAAPAAPPAIPGLPPLAPGGPNGPANPGGPSAPPAGGAPTTTVTFADGRTAPFTVIGTDPASDIAVVRAQGVTGLTPISLGSSSNLRVGQDVVAVGSPLGLEGTVTTGIVSALNRPVATGGDANNQNTVLDAIQTDAAINPGNSGGALVNMSGELVGVNSAIATLGGDSPDAQSGSIGLGFAIPVDQAKRIADELISTGAATHASLGVQVSNDTTTHGAKIVDVTKGGAAAAAGLPSGVVVTKLNDRVIGSADALVAAVRSRAPGDQVTLTYTDPSGSPRTVQVTLGKAAQ</sequence>
<evidence type="ECO:0000259" key="6">
    <source>
        <dbReference type="SMART" id="SM00228"/>
    </source>
</evidence>
<evidence type="ECO:0000256" key="4">
    <source>
        <dbReference type="SAM" id="MobiDB-lite"/>
    </source>
</evidence>
<feature type="domain" description="PDZ" evidence="6">
    <location>
        <begin position="392"/>
        <end position="464"/>
    </location>
</feature>
<dbReference type="RefSeq" id="WP_174401561.1">
    <property type="nucleotide sequence ID" value="NZ_VBSB01000038.1"/>
</dbReference>
<evidence type="ECO:0000256" key="1">
    <source>
        <dbReference type="ARBA" id="ARBA00010541"/>
    </source>
</evidence>